<dbReference type="InterPro" id="IPR050295">
    <property type="entry name" value="Plant_2OG-oxidoreductases"/>
</dbReference>
<dbReference type="GO" id="GO:0046872">
    <property type="term" value="F:metal ion binding"/>
    <property type="evidence" value="ECO:0007669"/>
    <property type="project" value="UniProtKB-KW"/>
</dbReference>
<name>A0A6V7PD83_ANACO</name>
<keyword evidence="3" id="KW-0408">Iron</keyword>
<evidence type="ECO:0000256" key="1">
    <source>
        <dbReference type="ARBA" id="ARBA00022723"/>
    </source>
</evidence>
<gene>
    <name evidence="5" type="ORF">CB5_LOCUS12018</name>
</gene>
<dbReference type="Gene3D" id="2.60.120.330">
    <property type="entry name" value="B-lactam Antibiotic, Isopenicillin N Synthase, Chain"/>
    <property type="match status" value="1"/>
</dbReference>
<evidence type="ECO:0000313" key="5">
    <source>
        <dbReference type="EMBL" id="CAD1828807.1"/>
    </source>
</evidence>
<sequence length="207" mass="23089">MDCLRDWPEPVVRVQSIADGGAKTIPERYVKPPSDRPSHAADAGSQLAIPVIDLADDERMIAADVASACEEWGFFQAVNHGVSPALMRGARESWRGFFHLPMPEKQRYANSPATYEGYGSRLGVEKGAILDWGDYYFLHLRPRRLMNHEKWPSLPPCLRETVDEYGRELIKLCERLMRVLSRGLGLDGGGCRLRSEAAGTTTGLEFA</sequence>
<proteinExistence type="predicted"/>
<dbReference type="InterPro" id="IPR026992">
    <property type="entry name" value="DIOX_N"/>
</dbReference>
<evidence type="ECO:0000256" key="3">
    <source>
        <dbReference type="ARBA" id="ARBA00023004"/>
    </source>
</evidence>
<dbReference type="Pfam" id="PF14226">
    <property type="entry name" value="DIOX_N"/>
    <property type="match status" value="1"/>
</dbReference>
<keyword evidence="2" id="KW-0560">Oxidoreductase</keyword>
<evidence type="ECO:0000256" key="2">
    <source>
        <dbReference type="ARBA" id="ARBA00023002"/>
    </source>
</evidence>
<dbReference type="InterPro" id="IPR027443">
    <property type="entry name" value="IPNS-like_sf"/>
</dbReference>
<dbReference type="AlphaFoldDB" id="A0A6V7PD83"/>
<dbReference type="SUPFAM" id="SSF51197">
    <property type="entry name" value="Clavaminate synthase-like"/>
    <property type="match status" value="1"/>
</dbReference>
<dbReference type="GO" id="GO:0016491">
    <property type="term" value="F:oxidoreductase activity"/>
    <property type="evidence" value="ECO:0007669"/>
    <property type="project" value="UniProtKB-KW"/>
</dbReference>
<dbReference type="PANTHER" id="PTHR47991">
    <property type="entry name" value="OXOGLUTARATE/IRON-DEPENDENT DIOXYGENASE"/>
    <property type="match status" value="1"/>
</dbReference>
<accession>A0A6V7PD83</accession>
<organism evidence="5">
    <name type="scientific">Ananas comosus var. bracteatus</name>
    <name type="common">red pineapple</name>
    <dbReference type="NCBI Taxonomy" id="296719"/>
    <lineage>
        <taxon>Eukaryota</taxon>
        <taxon>Viridiplantae</taxon>
        <taxon>Streptophyta</taxon>
        <taxon>Embryophyta</taxon>
        <taxon>Tracheophyta</taxon>
        <taxon>Spermatophyta</taxon>
        <taxon>Magnoliopsida</taxon>
        <taxon>Liliopsida</taxon>
        <taxon>Poales</taxon>
        <taxon>Bromeliaceae</taxon>
        <taxon>Bromelioideae</taxon>
        <taxon>Ananas</taxon>
    </lineage>
</organism>
<evidence type="ECO:0000259" key="4">
    <source>
        <dbReference type="Pfam" id="PF14226"/>
    </source>
</evidence>
<reference evidence="5" key="1">
    <citation type="submission" date="2020-07" db="EMBL/GenBank/DDBJ databases">
        <authorList>
            <person name="Lin J."/>
        </authorList>
    </citation>
    <scope>NUCLEOTIDE SEQUENCE</scope>
</reference>
<protein>
    <recommendedName>
        <fullName evidence="4">Non-haem dioxygenase N-terminal domain-containing protein</fullName>
    </recommendedName>
</protein>
<dbReference type="EMBL" id="LR862147">
    <property type="protein sequence ID" value="CAD1828807.1"/>
    <property type="molecule type" value="Genomic_DNA"/>
</dbReference>
<feature type="domain" description="Non-haem dioxygenase N-terminal" evidence="4">
    <location>
        <begin position="49"/>
        <end position="153"/>
    </location>
</feature>
<keyword evidence="1" id="KW-0479">Metal-binding</keyword>